<comment type="caution">
    <text evidence="3">The sequence shown here is derived from an EMBL/GenBank/DDBJ whole genome shotgun (WGS) entry which is preliminary data.</text>
</comment>
<gene>
    <name evidence="3" type="ORF">ELQ90_08375</name>
</gene>
<reference evidence="3 4" key="1">
    <citation type="submission" date="2018-12" db="EMBL/GenBank/DDBJ databases">
        <authorList>
            <person name="Li F."/>
        </authorList>
    </citation>
    <scope>NUCLEOTIDE SEQUENCE [LARGE SCALE GENOMIC DNA]</scope>
    <source>
        <strain evidence="3 4">11W25H-1</strain>
    </source>
</reference>
<dbReference type="Proteomes" id="UP000288547">
    <property type="component" value="Unassembled WGS sequence"/>
</dbReference>
<dbReference type="EMBL" id="RZNB01000003">
    <property type="protein sequence ID" value="RWZ50845.1"/>
    <property type="molecule type" value="Genomic_DNA"/>
</dbReference>
<evidence type="ECO:0000256" key="1">
    <source>
        <dbReference type="SAM" id="MobiDB-lite"/>
    </source>
</evidence>
<proteinExistence type="predicted"/>
<dbReference type="OrthoDB" id="4807612at2"/>
<accession>A0A3S4BID4</accession>
<keyword evidence="2" id="KW-0472">Membrane</keyword>
<feature type="region of interest" description="Disordered" evidence="1">
    <location>
        <begin position="43"/>
        <end position="62"/>
    </location>
</feature>
<keyword evidence="4" id="KW-1185">Reference proteome</keyword>
<name>A0A3S4BID4_9MICO</name>
<sequence>MIENFWLNAIWSLFPTIVLGVIFYIVMRSVIRVDRNERRAYSELEAEERAKRGLPPKPTPSA</sequence>
<keyword evidence="2" id="KW-1133">Transmembrane helix</keyword>
<dbReference type="AlphaFoldDB" id="A0A3S4BID4"/>
<keyword evidence="2" id="KW-0812">Transmembrane</keyword>
<evidence type="ECO:0000313" key="3">
    <source>
        <dbReference type="EMBL" id="RWZ50845.1"/>
    </source>
</evidence>
<evidence type="ECO:0000313" key="4">
    <source>
        <dbReference type="Proteomes" id="UP000288547"/>
    </source>
</evidence>
<evidence type="ECO:0000256" key="2">
    <source>
        <dbReference type="SAM" id="Phobius"/>
    </source>
</evidence>
<organism evidence="3 4">
    <name type="scientific">Labedella phragmitis</name>
    <dbReference type="NCBI Taxonomy" id="2498849"/>
    <lineage>
        <taxon>Bacteria</taxon>
        <taxon>Bacillati</taxon>
        <taxon>Actinomycetota</taxon>
        <taxon>Actinomycetes</taxon>
        <taxon>Micrococcales</taxon>
        <taxon>Microbacteriaceae</taxon>
        <taxon>Labedella</taxon>
    </lineage>
</organism>
<dbReference type="RefSeq" id="WP_128494839.1">
    <property type="nucleotide sequence ID" value="NZ_RZNB01000003.1"/>
</dbReference>
<feature type="transmembrane region" description="Helical" evidence="2">
    <location>
        <begin position="6"/>
        <end position="26"/>
    </location>
</feature>
<protein>
    <submittedName>
        <fullName evidence="3">Uncharacterized protein</fullName>
    </submittedName>
</protein>